<evidence type="ECO:0000259" key="3">
    <source>
        <dbReference type="PROSITE" id="PS50879"/>
    </source>
</evidence>
<dbReference type="Gene3D" id="3.30.420.10">
    <property type="entry name" value="Ribonuclease H-like superfamily/Ribonuclease H"/>
    <property type="match status" value="1"/>
</dbReference>
<gene>
    <name evidence="4" type="ORF">MEPE_00891</name>
</gene>
<evidence type="ECO:0000313" key="5">
    <source>
        <dbReference type="Proteomes" id="UP001294444"/>
    </source>
</evidence>
<organism evidence="4 5">
    <name type="scientific">Melanopsichium pennsylvanicum</name>
    <dbReference type="NCBI Taxonomy" id="63383"/>
    <lineage>
        <taxon>Eukaryota</taxon>
        <taxon>Fungi</taxon>
        <taxon>Dikarya</taxon>
        <taxon>Basidiomycota</taxon>
        <taxon>Ustilaginomycotina</taxon>
        <taxon>Ustilaginomycetes</taxon>
        <taxon>Ustilaginales</taxon>
        <taxon>Ustilaginaceae</taxon>
        <taxon>Melanopsichium</taxon>
    </lineage>
</organism>
<protein>
    <recommendedName>
        <fullName evidence="6">Reverse transcriptase</fullName>
    </recommendedName>
</protein>
<dbReference type="PANTHER" id="PTHR33481">
    <property type="entry name" value="REVERSE TRANSCRIPTASE"/>
    <property type="match status" value="1"/>
</dbReference>
<reference evidence="4" key="1">
    <citation type="submission" date="2023-10" db="EMBL/GenBank/DDBJ databases">
        <authorList>
            <person name="Guldener U."/>
        </authorList>
    </citation>
    <scope>NUCLEOTIDE SEQUENCE</scope>
    <source>
        <strain evidence="4">Mp4</strain>
    </source>
</reference>
<feature type="domain" description="Reverse transcriptase" evidence="2">
    <location>
        <begin position="848"/>
        <end position="1122"/>
    </location>
</feature>
<dbReference type="SUPFAM" id="SSF53098">
    <property type="entry name" value="Ribonuclease H-like"/>
    <property type="match status" value="1"/>
</dbReference>
<dbReference type="CDD" id="cd09276">
    <property type="entry name" value="Rnase_HI_RT_non_LTR"/>
    <property type="match status" value="1"/>
</dbReference>
<dbReference type="InterPro" id="IPR036397">
    <property type="entry name" value="RNaseH_sf"/>
</dbReference>
<feature type="compositionally biased region" description="Basic residues" evidence="1">
    <location>
        <begin position="1674"/>
        <end position="1686"/>
    </location>
</feature>
<dbReference type="InterPro" id="IPR000477">
    <property type="entry name" value="RT_dom"/>
</dbReference>
<dbReference type="CDD" id="cd01650">
    <property type="entry name" value="RT_nLTR_like"/>
    <property type="match status" value="1"/>
</dbReference>
<dbReference type="SUPFAM" id="SSF56219">
    <property type="entry name" value="DNase I-like"/>
    <property type="match status" value="1"/>
</dbReference>
<evidence type="ECO:0008006" key="6">
    <source>
        <dbReference type="Google" id="ProtNLM"/>
    </source>
</evidence>
<dbReference type="InterPro" id="IPR036691">
    <property type="entry name" value="Endo/exonu/phosph_ase_sf"/>
</dbReference>
<dbReference type="PANTHER" id="PTHR33481:SF1">
    <property type="entry name" value="ENDONUCLEASE_EXONUCLEASE_PHOSPHATASE DOMAIN-CONTAINING PROTEIN-RELATED"/>
    <property type="match status" value="1"/>
</dbReference>
<evidence type="ECO:0000259" key="2">
    <source>
        <dbReference type="PROSITE" id="PS50878"/>
    </source>
</evidence>
<dbReference type="EMBL" id="OAPG01000001">
    <property type="protein sequence ID" value="SNX82185.1"/>
    <property type="molecule type" value="Genomic_DNA"/>
</dbReference>
<feature type="region of interest" description="Disordered" evidence="1">
    <location>
        <begin position="1602"/>
        <end position="1648"/>
    </location>
</feature>
<dbReference type="Pfam" id="PF00075">
    <property type="entry name" value="RNase_H"/>
    <property type="match status" value="1"/>
</dbReference>
<dbReference type="Pfam" id="PF00078">
    <property type="entry name" value="RVT_1"/>
    <property type="match status" value="1"/>
</dbReference>
<dbReference type="InterPro" id="IPR002156">
    <property type="entry name" value="RNaseH_domain"/>
</dbReference>
<dbReference type="Proteomes" id="UP001294444">
    <property type="component" value="Unassembled WGS sequence"/>
</dbReference>
<dbReference type="PROSITE" id="PS50878">
    <property type="entry name" value="RT_POL"/>
    <property type="match status" value="1"/>
</dbReference>
<feature type="compositionally biased region" description="Polar residues" evidence="1">
    <location>
        <begin position="1690"/>
        <end position="1701"/>
    </location>
</feature>
<dbReference type="InterPro" id="IPR005135">
    <property type="entry name" value="Endo/exonuclease/phosphatase"/>
</dbReference>
<dbReference type="GO" id="GO:0004523">
    <property type="term" value="F:RNA-DNA hybrid ribonuclease activity"/>
    <property type="evidence" value="ECO:0007669"/>
    <property type="project" value="InterPro"/>
</dbReference>
<dbReference type="Pfam" id="PF14529">
    <property type="entry name" value="Exo_endo_phos_2"/>
    <property type="match status" value="1"/>
</dbReference>
<evidence type="ECO:0000313" key="4">
    <source>
        <dbReference type="EMBL" id="SNX82185.1"/>
    </source>
</evidence>
<name>A0AAJ5C335_9BASI</name>
<keyword evidence="5" id="KW-1185">Reference proteome</keyword>
<sequence length="1730" mass="189138">MQPSSSPDAPVAPPPDPPVDNTLPALVPAPFDSSSAATDIEQAVIAFRALFADKRTLSRAQCERFADQIAALVGPLKRDASLEKKIDNLVSEVRYANAKSLSGLGAIIKENTRSYAQIARAGVTATPEDGAITHNTPKTARFAPHHRVILNCQDLHESNTIFALSNVRLHEAVSPVILAHTGAKVHETVRLASKDIAIIFETSEGADSILMADNSWLPKAFPDADTLPKINKPALLSNLAVVVHGVPAPKGQLDPTAHLDQVVSNLESCNNVKFTNSRWLVGPQKASLRDFTSIVLQAESKIDGPNNAPSAAASVTLQRTVEQRLFAATAPGLTLPKTTAHVAPARTKAVDLPPPHPNAIRMKVLQFNVHRSPEVMHSILNDPAIQMYDFLCLQEPFASLPNTVSHPRWRLYGDPANTSWNWAPAAQPSAPLPNRRRTIIYANHLISPSDVQLHPLNHPDILCLQVNTLAGSLLLASVYNSPQSQELLSPLATLLHGTIAQPCLVLGDFNLHHPAWESDTTSSSRHVDSFLAALAERDLHLLTPRDLGTFLGPSGRCTTIDLAFGCPTVAGALRSITRLDNDHGSDHFAVEIHLDLSPMPPAPSPISLQTKDEAAFATAVQQAWYAKPQSNRPPASLHDLDGHAEALTDAIRTGYKALAAPIRIGPATREWFVPSLKEGRRLAHQARRAFQAGTGTHASWKEQQRKYKKSIRAAKRAHSRQRLDEVADPRSLWKLAKLGNNRVAAFKIAPLQMANGMLTTCLEDKEAALASEFLLPPNRPSPSDAQALPASTAAPWLPFTTAEVQQRINAAKLRSAPGPDLISWRLIKVLAALWPDFVPIVTAFFNDCAIRFGHHPRCFKVATVAILRKPNKSDYSKAGAYRPISLLPVLGKLLEGLVAGRILAEAETNSNLIAAEHYGGRPGRSTEDALIRIHEFIRHSQRNGLHCALVALDVKGAYNAVQPGILADALAKAKLPSAVISWATSFMADRRALLRLESSFLGPMRRVDVGLPQGSPISQLFWLIYSRGMVEHQRLRRTLSIGWVDDKTLLVAGPIDTLRRDVVRALDPALQWAQSHEAAFDPAKSGYMIFSPRHAPASLGDIDLDGLRLTHSPSLKILGVTFGPKLSWTSHVAAVSAKATRALGTILAWGNCAWGFRFQLQRQLYISGVWPIMSYACAVWHKPRAATALVQPLIRVQRAACIRITGCFSTTSTDALNVEASLAPVPLALSRAAGFSLVRWLALPSSHPNHKVTQRAVRVQPKRLQGPLQTWVCHWPRLVASDVTKRETKPAPMLAIPRTLVAPSKQEAIDLHYGLAAQCIPSLQHVYTDGSLKNGVAAFAYFCQADGQSLFRHEAIGLDSTVYRAELKGIRAALEDRVADSGLFIFCDNRAAIVTIGLRPSTDPDVRAIQELASAHNVTLVWIPGHHDIAGNEEADVLAQEAADNALPMPAEQAEESALRRHIVQQTLEAWKLSWDRSPHGSALKAINTVRIGRAFTLYHQLRRGQASLVAQARTGHLAVNVFLHSRRVPGVETACNHCGRRDDRSHLLRCPHLRLAKERLELRLRQDRRLQEGGSVTTFKVGLNDPRPQFPHHTMEDVRRAAADARRSRRHARKQQGFLHSNITRPTAACASSPANRRGSPPRQRSNALYFDRPFAIAKEPIWAPVEPNFYGKTRRSPGIKRNRGPGKTTATPPSTPLQGQSVACPLLPEVDFKPGETLCSIGFQVDIR</sequence>
<comment type="caution">
    <text evidence="4">The sequence shown here is derived from an EMBL/GenBank/DDBJ whole genome shotgun (WGS) entry which is preliminary data.</text>
</comment>
<dbReference type="Gene3D" id="3.60.10.10">
    <property type="entry name" value="Endonuclease/exonuclease/phosphatase"/>
    <property type="match status" value="1"/>
</dbReference>
<dbReference type="GO" id="GO:0003676">
    <property type="term" value="F:nucleic acid binding"/>
    <property type="evidence" value="ECO:0007669"/>
    <property type="project" value="InterPro"/>
</dbReference>
<dbReference type="InterPro" id="IPR043502">
    <property type="entry name" value="DNA/RNA_pol_sf"/>
</dbReference>
<proteinExistence type="predicted"/>
<dbReference type="InterPro" id="IPR012337">
    <property type="entry name" value="RNaseH-like_sf"/>
</dbReference>
<feature type="region of interest" description="Disordered" evidence="1">
    <location>
        <begin position="1"/>
        <end position="21"/>
    </location>
</feature>
<evidence type="ECO:0000256" key="1">
    <source>
        <dbReference type="SAM" id="MobiDB-lite"/>
    </source>
</evidence>
<feature type="region of interest" description="Disordered" evidence="1">
    <location>
        <begin position="1670"/>
        <end position="1701"/>
    </location>
</feature>
<feature type="domain" description="RNase H type-1" evidence="3">
    <location>
        <begin position="1320"/>
        <end position="1444"/>
    </location>
</feature>
<dbReference type="SUPFAM" id="SSF56672">
    <property type="entry name" value="DNA/RNA polymerases"/>
    <property type="match status" value="1"/>
</dbReference>
<accession>A0AAJ5C335</accession>
<dbReference type="PROSITE" id="PS50879">
    <property type="entry name" value="RNASE_H_1"/>
    <property type="match status" value="1"/>
</dbReference>